<protein>
    <submittedName>
        <fullName evidence="5">AraC family transcriptional regulator</fullName>
    </submittedName>
</protein>
<dbReference type="PANTHER" id="PTHR46796:SF15">
    <property type="entry name" value="BLL1074 PROTEIN"/>
    <property type="match status" value="1"/>
</dbReference>
<sequence>MPTLRYEEFAVDAALRPWLLNYWRFSVGAHGPDAAPHTVWPDGCTSIALLATPSPGPRIFCTGPRVTAMQPPLRPHSVMWGLRLWPDCSAAVLGLAAGQLRDRTGPADPSIATWAAPLLEACDAREAAPVVSAFDALLRPRQPAWSQPDAAVRRALRFITAQRGDVAMATVASEAGLGLRQLQRRFAQLTGVTLRDWARIRRLRESIALRLQHEGGWSAIAAETGFADHAHLTREFRALVGLAPSHVAERLDAIEHRNVRP</sequence>
<dbReference type="InterPro" id="IPR050204">
    <property type="entry name" value="AraC_XylS_family_regulators"/>
</dbReference>
<evidence type="ECO:0000259" key="4">
    <source>
        <dbReference type="PROSITE" id="PS01124"/>
    </source>
</evidence>
<dbReference type="SUPFAM" id="SSF46689">
    <property type="entry name" value="Homeodomain-like"/>
    <property type="match status" value="1"/>
</dbReference>
<evidence type="ECO:0000313" key="7">
    <source>
        <dbReference type="Proteomes" id="UP001229955"/>
    </source>
</evidence>
<dbReference type="KEGG" id="pspc:Strain318_002248"/>
<dbReference type="EMBL" id="CP130613">
    <property type="protein sequence ID" value="WKW15845.1"/>
    <property type="molecule type" value="Genomic_DNA"/>
</dbReference>
<evidence type="ECO:0000313" key="5">
    <source>
        <dbReference type="EMBL" id="WKW12938.1"/>
    </source>
</evidence>
<dbReference type="SMART" id="SM00342">
    <property type="entry name" value="HTH_ARAC"/>
    <property type="match status" value="1"/>
</dbReference>
<accession>A0AA49K1N0</accession>
<dbReference type="Proteomes" id="UP001229955">
    <property type="component" value="Chromosome"/>
</dbReference>
<dbReference type="EMBL" id="CP130612">
    <property type="protein sequence ID" value="WKW12938.1"/>
    <property type="molecule type" value="Genomic_DNA"/>
</dbReference>
<keyword evidence="7" id="KW-1185">Reference proteome</keyword>
<dbReference type="Pfam" id="PF12833">
    <property type="entry name" value="HTH_18"/>
    <property type="match status" value="1"/>
</dbReference>
<proteinExistence type="predicted"/>
<evidence type="ECO:0000256" key="2">
    <source>
        <dbReference type="ARBA" id="ARBA00023125"/>
    </source>
</evidence>
<dbReference type="PROSITE" id="PS01124">
    <property type="entry name" value="HTH_ARAC_FAMILY_2"/>
    <property type="match status" value="1"/>
</dbReference>
<organism evidence="5">
    <name type="scientific">Pseudogemmatithrix spongiicola</name>
    <dbReference type="NCBI Taxonomy" id="3062599"/>
    <lineage>
        <taxon>Bacteria</taxon>
        <taxon>Pseudomonadati</taxon>
        <taxon>Gemmatimonadota</taxon>
        <taxon>Gemmatimonadia</taxon>
        <taxon>Gemmatimonadales</taxon>
        <taxon>Gemmatimonadaceae</taxon>
        <taxon>Pseudogemmatithrix</taxon>
    </lineage>
</organism>
<keyword evidence="3" id="KW-0804">Transcription</keyword>
<dbReference type="GO" id="GO:0043565">
    <property type="term" value="F:sequence-specific DNA binding"/>
    <property type="evidence" value="ECO:0007669"/>
    <property type="project" value="InterPro"/>
</dbReference>
<dbReference type="Gene3D" id="1.10.10.60">
    <property type="entry name" value="Homeodomain-like"/>
    <property type="match status" value="1"/>
</dbReference>
<reference evidence="5" key="1">
    <citation type="submission" date="2023-07" db="EMBL/GenBank/DDBJ databases">
        <authorList>
            <person name="Haufschild T."/>
            <person name="Kallscheuer N."/>
            <person name="Hammer J."/>
            <person name="Kohn T."/>
            <person name="Kabuu M."/>
            <person name="Jogler M."/>
            <person name="Wohfarth N."/>
            <person name="Heuer A."/>
            <person name="Rohde M."/>
            <person name="van Teeseling M.C.F."/>
            <person name="Jogler C."/>
        </authorList>
    </citation>
    <scope>NUCLEOTIDE SEQUENCE</scope>
    <source>
        <strain evidence="5">Strain 138</strain>
        <strain evidence="6">Strain 318</strain>
    </source>
</reference>
<name>A0AA49JW33_9BACT</name>
<evidence type="ECO:0000313" key="6">
    <source>
        <dbReference type="EMBL" id="WKW15845.1"/>
    </source>
</evidence>
<dbReference type="AlphaFoldDB" id="A0AA49JW33"/>
<evidence type="ECO:0000256" key="3">
    <source>
        <dbReference type="ARBA" id="ARBA00023163"/>
    </source>
</evidence>
<feature type="domain" description="HTH araC/xylS-type" evidence="4">
    <location>
        <begin position="153"/>
        <end position="250"/>
    </location>
</feature>
<dbReference type="PANTHER" id="PTHR46796">
    <property type="entry name" value="HTH-TYPE TRANSCRIPTIONAL ACTIVATOR RHAS-RELATED"/>
    <property type="match status" value="1"/>
</dbReference>
<keyword evidence="1" id="KW-0805">Transcription regulation</keyword>
<dbReference type="InterPro" id="IPR018060">
    <property type="entry name" value="HTH_AraC"/>
</dbReference>
<dbReference type="InterPro" id="IPR009057">
    <property type="entry name" value="Homeodomain-like_sf"/>
</dbReference>
<keyword evidence="2" id="KW-0238">DNA-binding</keyword>
<accession>A0AA49JW33</accession>
<gene>
    <name evidence="5" type="ORF">Strain138_002249</name>
    <name evidence="6" type="ORF">Strain318_002248</name>
</gene>
<dbReference type="RefSeq" id="WP_367885805.1">
    <property type="nucleotide sequence ID" value="NZ_CP130612.1"/>
</dbReference>
<evidence type="ECO:0000256" key="1">
    <source>
        <dbReference type="ARBA" id="ARBA00023015"/>
    </source>
</evidence>
<dbReference type="GO" id="GO:0003700">
    <property type="term" value="F:DNA-binding transcription factor activity"/>
    <property type="evidence" value="ECO:0007669"/>
    <property type="project" value="InterPro"/>
</dbReference>